<feature type="region of interest" description="Disordered" evidence="1">
    <location>
        <begin position="1"/>
        <end position="53"/>
    </location>
</feature>
<name>A0ABQ6P642_9SPHN</name>
<proteinExistence type="predicted"/>
<dbReference type="Proteomes" id="UP001187221">
    <property type="component" value="Unassembled WGS sequence"/>
</dbReference>
<dbReference type="SUPFAM" id="SSF54427">
    <property type="entry name" value="NTF2-like"/>
    <property type="match status" value="1"/>
</dbReference>
<organism evidence="2 3">
    <name type="scientific">Novosphingobium pituita</name>
    <dbReference type="NCBI Taxonomy" id="3056842"/>
    <lineage>
        <taxon>Bacteria</taxon>
        <taxon>Pseudomonadati</taxon>
        <taxon>Pseudomonadota</taxon>
        <taxon>Alphaproteobacteria</taxon>
        <taxon>Sphingomonadales</taxon>
        <taxon>Sphingomonadaceae</taxon>
        <taxon>Novosphingobium</taxon>
    </lineage>
</organism>
<protein>
    <recommendedName>
        <fullName evidence="4">DUF4893 domain-containing protein</fullName>
    </recommendedName>
</protein>
<keyword evidence="3" id="KW-1185">Reference proteome</keyword>
<sequence>MCAALAGCGPDKTTEDGSTQESPSAVPGPSSAPEAAASPEPSARPAPSPPFVAADTASALPAMALPPRDDCAGQPGWAEFRARLAAAVATRDAQALADLSARDVTLDYGGGHGPASLRKQLSAPSGAAIWADLARIMPLGCAIDGQMATMPWFFAHLPETVDPGMTMLVTGSGVPLRARPSDTAPEVARLDWALVSLAPGFNPAARYAAVITGRPQRKGWVAMDSLRSLLARRILAEQTGDGWRIAAVIAGD</sequence>
<dbReference type="InterPro" id="IPR032710">
    <property type="entry name" value="NTF2-like_dom_sf"/>
</dbReference>
<comment type="caution">
    <text evidence="2">The sequence shown here is derived from an EMBL/GenBank/DDBJ whole genome shotgun (WGS) entry which is preliminary data.</text>
</comment>
<evidence type="ECO:0000313" key="3">
    <source>
        <dbReference type="Proteomes" id="UP001187221"/>
    </source>
</evidence>
<dbReference type="EMBL" id="BTFW01000001">
    <property type="protein sequence ID" value="GMM60718.1"/>
    <property type="molecule type" value="Genomic_DNA"/>
</dbReference>
<accession>A0ABQ6P642</accession>
<gene>
    <name evidence="2" type="ORF">NUTIK01_14950</name>
</gene>
<evidence type="ECO:0000256" key="1">
    <source>
        <dbReference type="SAM" id="MobiDB-lite"/>
    </source>
</evidence>
<evidence type="ECO:0008006" key="4">
    <source>
        <dbReference type="Google" id="ProtNLM"/>
    </source>
</evidence>
<evidence type="ECO:0000313" key="2">
    <source>
        <dbReference type="EMBL" id="GMM60718.1"/>
    </source>
</evidence>
<reference evidence="2 3" key="1">
    <citation type="submission" date="2023-06" db="EMBL/GenBank/DDBJ databases">
        <title>Draft genome sequence of Novosphingobium sp. strain IK01.</title>
        <authorList>
            <person name="Hatamoto M."/>
            <person name="Ikarashi T."/>
            <person name="Yamaguchi T."/>
        </authorList>
    </citation>
    <scope>NUCLEOTIDE SEQUENCE [LARGE SCALE GENOMIC DNA]</scope>
    <source>
        <strain evidence="2 3">IK01</strain>
    </source>
</reference>
<feature type="compositionally biased region" description="Low complexity" evidence="1">
    <location>
        <begin position="21"/>
        <end position="41"/>
    </location>
</feature>